<dbReference type="GeneID" id="19321974"/>
<dbReference type="RefSeq" id="XP_007910968.1">
    <property type="nucleotide sequence ID" value="XM_007912777.1"/>
</dbReference>
<name>R8BY56_PHAM7</name>
<organism evidence="2 3">
    <name type="scientific">Phaeoacremonium minimum (strain UCR-PA7)</name>
    <name type="common">Esca disease fungus</name>
    <name type="synonym">Togninia minima</name>
    <dbReference type="NCBI Taxonomy" id="1286976"/>
    <lineage>
        <taxon>Eukaryota</taxon>
        <taxon>Fungi</taxon>
        <taxon>Dikarya</taxon>
        <taxon>Ascomycota</taxon>
        <taxon>Pezizomycotina</taxon>
        <taxon>Sordariomycetes</taxon>
        <taxon>Sordariomycetidae</taxon>
        <taxon>Togniniales</taxon>
        <taxon>Togniniaceae</taxon>
        <taxon>Phaeoacremonium</taxon>
    </lineage>
</organism>
<feature type="compositionally biased region" description="Low complexity" evidence="1">
    <location>
        <begin position="158"/>
        <end position="176"/>
    </location>
</feature>
<protein>
    <submittedName>
        <fullName evidence="2">Uncharacterized protein</fullName>
    </submittedName>
</protein>
<reference evidence="3" key="1">
    <citation type="journal article" date="2013" name="Genome Announc.">
        <title>Draft genome sequence of the ascomycete Phaeoacremonium aleophilum strain UCR-PA7, a causal agent of the esca disease complex in grapevines.</title>
        <authorList>
            <person name="Blanco-Ulate B."/>
            <person name="Rolshausen P."/>
            <person name="Cantu D."/>
        </authorList>
    </citation>
    <scope>NUCLEOTIDE SEQUENCE [LARGE SCALE GENOMIC DNA]</scope>
    <source>
        <strain evidence="3">UCR-PA7</strain>
    </source>
</reference>
<sequence length="234" mass="25965">MVNWDEKALADLAKAFFAVTGSSLSQEQKDSIVHKIESYGHEINWDRIRWDDIKGDLFEAVYTVLKPSLNKDEQDAIVNFMKARGHDMTWIAIRTEWSEKAHLDLLLAVLAEITPTQPEWDRIVTKHLKPKGYNYTQSAALQHLQKIRRKEGKDGADASAPATPATPATPSTPASAGKNPKRANGNASRSTGKRKAQATATPTNFQDDDEVINTPSKKAKIKDDGMDDNIKAEV</sequence>
<dbReference type="AlphaFoldDB" id="R8BY56"/>
<keyword evidence="3" id="KW-1185">Reference proteome</keyword>
<accession>R8BY56</accession>
<feature type="compositionally biased region" description="Basic and acidic residues" evidence="1">
    <location>
        <begin position="221"/>
        <end position="234"/>
    </location>
</feature>
<gene>
    <name evidence="2" type="ORF">UCRPA7_179</name>
</gene>
<evidence type="ECO:0000256" key="1">
    <source>
        <dbReference type="SAM" id="MobiDB-lite"/>
    </source>
</evidence>
<evidence type="ECO:0000313" key="3">
    <source>
        <dbReference type="Proteomes" id="UP000014074"/>
    </source>
</evidence>
<dbReference type="Proteomes" id="UP000014074">
    <property type="component" value="Unassembled WGS sequence"/>
</dbReference>
<dbReference type="KEGG" id="tmn:UCRPA7_179"/>
<evidence type="ECO:0000313" key="2">
    <source>
        <dbReference type="EMBL" id="EOO04272.1"/>
    </source>
</evidence>
<dbReference type="OrthoDB" id="4525115at2759"/>
<proteinExistence type="predicted"/>
<dbReference type="eggNOG" id="ENOG502R9U6">
    <property type="taxonomic scope" value="Eukaryota"/>
</dbReference>
<feature type="region of interest" description="Disordered" evidence="1">
    <location>
        <begin position="148"/>
        <end position="234"/>
    </location>
</feature>
<dbReference type="HOGENOM" id="CLU_099116_0_0_1"/>
<dbReference type="EMBL" id="KB932781">
    <property type="protein sequence ID" value="EOO04272.1"/>
    <property type="molecule type" value="Genomic_DNA"/>
</dbReference>